<dbReference type="SMART" id="SM00360">
    <property type="entry name" value="RRM"/>
    <property type="match status" value="1"/>
</dbReference>
<dbReference type="Proteomes" id="UP000274922">
    <property type="component" value="Unassembled WGS sequence"/>
</dbReference>
<dbReference type="PANTHER" id="PTHR48024">
    <property type="entry name" value="GEO13361P1-RELATED"/>
    <property type="match status" value="1"/>
</dbReference>
<dbReference type="AlphaFoldDB" id="A0A4P9X216"/>
<sequence>MDFAPPATDGPRRQRVEAAPGCKIFVGNLSWSATNDTLHETFKAFGDILDCIVLRDRLNGRSRGFGFVTFDNTESAQKAIETWNGNELIGRPINVNLAQGPN</sequence>
<keyword evidence="5" id="KW-1185">Reference proteome</keyword>
<dbReference type="EMBL" id="ML014295">
    <property type="protein sequence ID" value="RKO99332.1"/>
    <property type="molecule type" value="Genomic_DNA"/>
</dbReference>
<dbReference type="InterPro" id="IPR000504">
    <property type="entry name" value="RRM_dom"/>
</dbReference>
<evidence type="ECO:0000313" key="5">
    <source>
        <dbReference type="Proteomes" id="UP000274922"/>
    </source>
</evidence>
<accession>A0A4P9X216</accession>
<evidence type="ECO:0000256" key="2">
    <source>
        <dbReference type="PROSITE-ProRule" id="PRU00176"/>
    </source>
</evidence>
<evidence type="ECO:0000256" key="1">
    <source>
        <dbReference type="ARBA" id="ARBA00022884"/>
    </source>
</evidence>
<organism evidence="4 5">
    <name type="scientific">Caulochytrium protostelioides</name>
    <dbReference type="NCBI Taxonomy" id="1555241"/>
    <lineage>
        <taxon>Eukaryota</taxon>
        <taxon>Fungi</taxon>
        <taxon>Fungi incertae sedis</taxon>
        <taxon>Chytridiomycota</taxon>
        <taxon>Chytridiomycota incertae sedis</taxon>
        <taxon>Chytridiomycetes</taxon>
        <taxon>Caulochytriales</taxon>
        <taxon>Caulochytriaceae</taxon>
        <taxon>Caulochytrium</taxon>
    </lineage>
</organism>
<dbReference type="STRING" id="1555241.A0A4P9X216"/>
<gene>
    <name evidence="4" type="ORF">CXG81DRAFT_27904</name>
</gene>
<reference evidence="5" key="1">
    <citation type="journal article" date="2018" name="Nat. Microbiol.">
        <title>Leveraging single-cell genomics to expand the fungal tree of life.</title>
        <authorList>
            <person name="Ahrendt S.R."/>
            <person name="Quandt C.A."/>
            <person name="Ciobanu D."/>
            <person name="Clum A."/>
            <person name="Salamov A."/>
            <person name="Andreopoulos B."/>
            <person name="Cheng J.F."/>
            <person name="Woyke T."/>
            <person name="Pelin A."/>
            <person name="Henrissat B."/>
            <person name="Reynolds N.K."/>
            <person name="Benny G.L."/>
            <person name="Smith M.E."/>
            <person name="James T.Y."/>
            <person name="Grigoriev I.V."/>
        </authorList>
    </citation>
    <scope>NUCLEOTIDE SEQUENCE [LARGE SCALE GENOMIC DNA]</scope>
    <source>
        <strain evidence="5">ATCC 52028</strain>
    </source>
</reference>
<protein>
    <recommendedName>
        <fullName evidence="3">RRM domain-containing protein</fullName>
    </recommendedName>
</protein>
<proteinExistence type="predicted"/>
<dbReference type="GO" id="GO:0003723">
    <property type="term" value="F:RNA binding"/>
    <property type="evidence" value="ECO:0007669"/>
    <property type="project" value="UniProtKB-UniRule"/>
</dbReference>
<dbReference type="Pfam" id="PF00076">
    <property type="entry name" value="RRM_1"/>
    <property type="match status" value="1"/>
</dbReference>
<dbReference type="GO" id="GO:0005634">
    <property type="term" value="C:nucleus"/>
    <property type="evidence" value="ECO:0007669"/>
    <property type="project" value="TreeGrafter"/>
</dbReference>
<evidence type="ECO:0000259" key="3">
    <source>
        <dbReference type="PROSITE" id="PS50102"/>
    </source>
</evidence>
<dbReference type="InterPro" id="IPR048289">
    <property type="entry name" value="RRM2_NsCP33-like"/>
</dbReference>
<dbReference type="InterPro" id="IPR012677">
    <property type="entry name" value="Nucleotide-bd_a/b_plait_sf"/>
</dbReference>
<name>A0A4P9X216_9FUNG</name>
<dbReference type="Gene3D" id="3.30.70.330">
    <property type="match status" value="1"/>
</dbReference>
<feature type="domain" description="RRM" evidence="3">
    <location>
        <begin position="22"/>
        <end position="100"/>
    </location>
</feature>
<dbReference type="InterPro" id="IPR035979">
    <property type="entry name" value="RBD_domain_sf"/>
</dbReference>
<dbReference type="PANTHER" id="PTHR48024:SF56">
    <property type="entry name" value="HETEROGENEOUS NUCLEAR RIBONUCLEOPROTEIN A0"/>
    <property type="match status" value="1"/>
</dbReference>
<evidence type="ECO:0000313" key="4">
    <source>
        <dbReference type="EMBL" id="RKO99332.1"/>
    </source>
</evidence>
<dbReference type="CDD" id="cd21608">
    <property type="entry name" value="RRM2_NsCP33_like"/>
    <property type="match status" value="1"/>
</dbReference>
<keyword evidence="1 2" id="KW-0694">RNA-binding</keyword>
<dbReference type="SUPFAM" id="SSF54928">
    <property type="entry name" value="RNA-binding domain, RBD"/>
    <property type="match status" value="1"/>
</dbReference>
<dbReference type="InterPro" id="IPR050886">
    <property type="entry name" value="RNA-binding_reg"/>
</dbReference>
<dbReference type="OrthoDB" id="439808at2759"/>
<dbReference type="PROSITE" id="PS50102">
    <property type="entry name" value="RRM"/>
    <property type="match status" value="1"/>
</dbReference>